<gene>
    <name evidence="2" type="ORF">O181_042391</name>
</gene>
<keyword evidence="3" id="KW-1185">Reference proteome</keyword>
<dbReference type="Proteomes" id="UP000765509">
    <property type="component" value="Unassembled WGS sequence"/>
</dbReference>
<organism evidence="2 3">
    <name type="scientific">Austropuccinia psidii MF-1</name>
    <dbReference type="NCBI Taxonomy" id="1389203"/>
    <lineage>
        <taxon>Eukaryota</taxon>
        <taxon>Fungi</taxon>
        <taxon>Dikarya</taxon>
        <taxon>Basidiomycota</taxon>
        <taxon>Pucciniomycotina</taxon>
        <taxon>Pucciniomycetes</taxon>
        <taxon>Pucciniales</taxon>
        <taxon>Sphaerophragmiaceae</taxon>
        <taxon>Austropuccinia</taxon>
    </lineage>
</organism>
<comment type="caution">
    <text evidence="2">The sequence shown here is derived from an EMBL/GenBank/DDBJ whole genome shotgun (WGS) entry which is preliminary data.</text>
</comment>
<feature type="compositionally biased region" description="Basic and acidic residues" evidence="1">
    <location>
        <begin position="14"/>
        <end position="23"/>
    </location>
</feature>
<accession>A0A9Q3HF36</accession>
<feature type="region of interest" description="Disordered" evidence="1">
    <location>
        <begin position="1"/>
        <end position="45"/>
    </location>
</feature>
<proteinExistence type="predicted"/>
<protein>
    <submittedName>
        <fullName evidence="2">Uncharacterized protein</fullName>
    </submittedName>
</protein>
<dbReference type="EMBL" id="AVOT02016953">
    <property type="protein sequence ID" value="MBW0502676.1"/>
    <property type="molecule type" value="Genomic_DNA"/>
</dbReference>
<reference evidence="2" key="1">
    <citation type="submission" date="2021-03" db="EMBL/GenBank/DDBJ databases">
        <title>Draft genome sequence of rust myrtle Austropuccinia psidii MF-1, a brazilian biotype.</title>
        <authorList>
            <person name="Quecine M.C."/>
            <person name="Pachon D.M.R."/>
            <person name="Bonatelli M.L."/>
            <person name="Correr F.H."/>
            <person name="Franceschini L.M."/>
            <person name="Leite T.F."/>
            <person name="Margarido G.R.A."/>
            <person name="Almeida C.A."/>
            <person name="Ferrarezi J.A."/>
            <person name="Labate C.A."/>
        </authorList>
    </citation>
    <scope>NUCLEOTIDE SEQUENCE</scope>
    <source>
        <strain evidence="2">MF-1</strain>
    </source>
</reference>
<evidence type="ECO:0000256" key="1">
    <source>
        <dbReference type="SAM" id="MobiDB-lite"/>
    </source>
</evidence>
<name>A0A9Q3HF36_9BASI</name>
<dbReference type="AlphaFoldDB" id="A0A9Q3HF36"/>
<evidence type="ECO:0000313" key="3">
    <source>
        <dbReference type="Proteomes" id="UP000765509"/>
    </source>
</evidence>
<sequence>MSPVNLRNLGIQRKQQEDREGLSRTRRPGTAHLGHSDGDPEIEGDINHSAIYFPIQQKPQTRGLKGYGSTFSAPPNPQRSFSMEHGEQEVQLSITLGITWRKFPEAMSQRDRCQRPYGNHKG</sequence>
<evidence type="ECO:0000313" key="2">
    <source>
        <dbReference type="EMBL" id="MBW0502676.1"/>
    </source>
</evidence>